<dbReference type="GO" id="GO:0030288">
    <property type="term" value="C:outer membrane-bounded periplasmic space"/>
    <property type="evidence" value="ECO:0007669"/>
    <property type="project" value="UniProtKB-ARBA"/>
</dbReference>
<comment type="subcellular location">
    <subcellularLocation>
        <location evidence="1">Periplasm</location>
    </subcellularLocation>
</comment>
<dbReference type="InterPro" id="IPR000914">
    <property type="entry name" value="SBP_5_dom"/>
</dbReference>
<comment type="caution">
    <text evidence="7">The sequence shown here is derived from an EMBL/GenBank/DDBJ whole genome shotgun (WGS) entry which is preliminary data.</text>
</comment>
<keyword evidence="3" id="KW-0813">Transport</keyword>
<keyword evidence="4 5" id="KW-0732">Signal</keyword>
<evidence type="ECO:0000259" key="6">
    <source>
        <dbReference type="Pfam" id="PF00496"/>
    </source>
</evidence>
<dbReference type="GO" id="GO:0015833">
    <property type="term" value="P:peptide transport"/>
    <property type="evidence" value="ECO:0007669"/>
    <property type="project" value="TreeGrafter"/>
</dbReference>
<evidence type="ECO:0000313" key="7">
    <source>
        <dbReference type="EMBL" id="TRD15211.1"/>
    </source>
</evidence>
<dbReference type="Gene3D" id="3.40.190.10">
    <property type="entry name" value="Periplasmic binding protein-like II"/>
    <property type="match status" value="1"/>
</dbReference>
<dbReference type="AlphaFoldDB" id="A0A547PM27"/>
<dbReference type="PANTHER" id="PTHR30290:SF10">
    <property type="entry name" value="PERIPLASMIC OLIGOPEPTIDE-BINDING PROTEIN-RELATED"/>
    <property type="match status" value="1"/>
</dbReference>
<sequence length="528" mass="59046">MVYLICALSALLFCAEASVAQDYSLLSKTFVEEVEDAPQLTIAFDPSAMNGLYHWQNIFEDLFEPPLSLNDEGQFAPAAAQSWRYSADGMVLTLDLDPSRVWSDGTPVTAKDFVFALNRQRDPNFAHSPARFITSSIAGFDLNSDRPFGVTAPSTFELQIEVTKPFVIDEGMLSESAFAPLPRHMAPLNDPVMWSQWPGGVTNGAYTLEGITKRTIRLLRNPLAPPERSSHFERVETTMRPWSEAVEAFLTGQVDFLYNIPERQTGWFVEEGINTLTVSSKIYYYALNKALPELADRRVRRALRLAVDREGLIKSIFPGGATPAFSLIPKGVQGYEVDPNLIITDTEAAFAEARSLMEAAGYGPDNHLALTISSNAGPEHERIAEFVRFGWSQIYVDVALDLEEKDFVKWFKRFTRGDYVVGRRSWHASKPLMSAHIEVCKPMADPRCGHYDDETFSNTLAAGYATETLAEKRALYQKADRMISEADVLIPLFHGVIPVALSDRIDTSDLQGAIRRIRSFELKLKPPE</sequence>
<evidence type="ECO:0000256" key="4">
    <source>
        <dbReference type="ARBA" id="ARBA00022729"/>
    </source>
</evidence>
<dbReference type="PIRSF" id="PIRSF002741">
    <property type="entry name" value="MppA"/>
    <property type="match status" value="1"/>
</dbReference>
<dbReference type="CDD" id="cd00995">
    <property type="entry name" value="PBP2_NikA_DppA_OppA_like"/>
    <property type="match status" value="1"/>
</dbReference>
<dbReference type="InterPro" id="IPR039424">
    <property type="entry name" value="SBP_5"/>
</dbReference>
<keyword evidence="8" id="KW-1185">Reference proteome</keyword>
<dbReference type="OrthoDB" id="9803988at2"/>
<evidence type="ECO:0000313" key="8">
    <source>
        <dbReference type="Proteomes" id="UP000318590"/>
    </source>
</evidence>
<protein>
    <submittedName>
        <fullName evidence="7">ABC transporter substrate-binding protein</fullName>
    </submittedName>
</protein>
<evidence type="ECO:0000256" key="1">
    <source>
        <dbReference type="ARBA" id="ARBA00004418"/>
    </source>
</evidence>
<proteinExistence type="inferred from homology"/>
<gene>
    <name evidence="7" type="ORF">FEV53_17475</name>
</gene>
<dbReference type="EMBL" id="VFSV01000052">
    <property type="protein sequence ID" value="TRD15211.1"/>
    <property type="molecule type" value="Genomic_DNA"/>
</dbReference>
<accession>A0A547PM27</accession>
<dbReference type="Gene3D" id="3.10.105.10">
    <property type="entry name" value="Dipeptide-binding Protein, Domain 3"/>
    <property type="match status" value="1"/>
</dbReference>
<evidence type="ECO:0000256" key="3">
    <source>
        <dbReference type="ARBA" id="ARBA00022448"/>
    </source>
</evidence>
<feature type="chain" id="PRO_5022171683" evidence="5">
    <location>
        <begin position="21"/>
        <end position="528"/>
    </location>
</feature>
<dbReference type="SUPFAM" id="SSF53850">
    <property type="entry name" value="Periplasmic binding protein-like II"/>
    <property type="match status" value="1"/>
</dbReference>
<comment type="similarity">
    <text evidence="2">Belongs to the bacterial solute-binding protein 5 family.</text>
</comment>
<organism evidence="7 8">
    <name type="scientific">Palleronia caenipelagi</name>
    <dbReference type="NCBI Taxonomy" id="2489174"/>
    <lineage>
        <taxon>Bacteria</taxon>
        <taxon>Pseudomonadati</taxon>
        <taxon>Pseudomonadota</taxon>
        <taxon>Alphaproteobacteria</taxon>
        <taxon>Rhodobacterales</taxon>
        <taxon>Roseobacteraceae</taxon>
        <taxon>Palleronia</taxon>
    </lineage>
</organism>
<dbReference type="InterPro" id="IPR030678">
    <property type="entry name" value="Peptide/Ni-bd"/>
</dbReference>
<dbReference type="GO" id="GO:1904680">
    <property type="term" value="F:peptide transmembrane transporter activity"/>
    <property type="evidence" value="ECO:0007669"/>
    <property type="project" value="TreeGrafter"/>
</dbReference>
<evidence type="ECO:0000256" key="2">
    <source>
        <dbReference type="ARBA" id="ARBA00005695"/>
    </source>
</evidence>
<dbReference type="Gene3D" id="3.90.76.10">
    <property type="entry name" value="Dipeptide-binding Protein, Domain 1"/>
    <property type="match status" value="1"/>
</dbReference>
<feature type="domain" description="Solute-binding protein family 5" evidence="6">
    <location>
        <begin position="75"/>
        <end position="431"/>
    </location>
</feature>
<reference evidence="7 8" key="1">
    <citation type="submission" date="2019-06" db="EMBL/GenBank/DDBJ databases">
        <title>Paenimaribius caenipelagi gen. nov., sp. nov., isolated from a tidal flat.</title>
        <authorList>
            <person name="Yoon J.-H."/>
        </authorList>
    </citation>
    <scope>NUCLEOTIDE SEQUENCE [LARGE SCALE GENOMIC DNA]</scope>
    <source>
        <strain evidence="7 8">JBTF-M29</strain>
    </source>
</reference>
<dbReference type="Pfam" id="PF00496">
    <property type="entry name" value="SBP_bac_5"/>
    <property type="match status" value="1"/>
</dbReference>
<dbReference type="PANTHER" id="PTHR30290">
    <property type="entry name" value="PERIPLASMIC BINDING COMPONENT OF ABC TRANSPORTER"/>
    <property type="match status" value="1"/>
</dbReference>
<dbReference type="Proteomes" id="UP000318590">
    <property type="component" value="Unassembled WGS sequence"/>
</dbReference>
<feature type="signal peptide" evidence="5">
    <location>
        <begin position="1"/>
        <end position="20"/>
    </location>
</feature>
<evidence type="ECO:0000256" key="5">
    <source>
        <dbReference type="SAM" id="SignalP"/>
    </source>
</evidence>
<dbReference type="GO" id="GO:0043190">
    <property type="term" value="C:ATP-binding cassette (ABC) transporter complex"/>
    <property type="evidence" value="ECO:0007669"/>
    <property type="project" value="InterPro"/>
</dbReference>
<name>A0A547PM27_9RHOB</name>